<evidence type="ECO:0000313" key="1">
    <source>
        <dbReference type="EMBL" id="MEQ2169678.1"/>
    </source>
</evidence>
<reference evidence="1 2" key="1">
    <citation type="submission" date="2021-06" db="EMBL/GenBank/DDBJ databases">
        <authorList>
            <person name="Palmer J.M."/>
        </authorList>
    </citation>
    <scope>NUCLEOTIDE SEQUENCE [LARGE SCALE GENOMIC DNA]</scope>
    <source>
        <strain evidence="1 2">GA_2019</strain>
        <tissue evidence="1">Muscle</tissue>
    </source>
</reference>
<keyword evidence="2" id="KW-1185">Reference proteome</keyword>
<accession>A0ABV0NGG8</accession>
<comment type="caution">
    <text evidence="1">The sequence shown here is derived from an EMBL/GenBank/DDBJ whole genome shotgun (WGS) entry which is preliminary data.</text>
</comment>
<proteinExistence type="predicted"/>
<dbReference type="Proteomes" id="UP001476798">
    <property type="component" value="Unassembled WGS sequence"/>
</dbReference>
<organism evidence="1 2">
    <name type="scientific">Goodea atripinnis</name>
    <dbReference type="NCBI Taxonomy" id="208336"/>
    <lineage>
        <taxon>Eukaryota</taxon>
        <taxon>Metazoa</taxon>
        <taxon>Chordata</taxon>
        <taxon>Craniata</taxon>
        <taxon>Vertebrata</taxon>
        <taxon>Euteleostomi</taxon>
        <taxon>Actinopterygii</taxon>
        <taxon>Neopterygii</taxon>
        <taxon>Teleostei</taxon>
        <taxon>Neoteleostei</taxon>
        <taxon>Acanthomorphata</taxon>
        <taxon>Ovalentaria</taxon>
        <taxon>Atherinomorphae</taxon>
        <taxon>Cyprinodontiformes</taxon>
        <taxon>Goodeidae</taxon>
        <taxon>Goodea</taxon>
    </lineage>
</organism>
<evidence type="ECO:0000313" key="2">
    <source>
        <dbReference type="Proteomes" id="UP001476798"/>
    </source>
</evidence>
<protein>
    <submittedName>
        <fullName evidence="1">Uncharacterized protein</fullName>
    </submittedName>
</protein>
<sequence length="108" mass="12353">MSTFPGHQSALLGRWSYTTAAPDGSAQRIFLQINWNRRCCLQDGEARGVASPCVYQFGFIQPMITSLPPSNTRNPGSHKLYEVLVSHFHRNFYKFNNQQMKCVTQKKN</sequence>
<name>A0ABV0NGG8_9TELE</name>
<gene>
    <name evidence="1" type="ORF">GOODEAATRI_027716</name>
</gene>
<dbReference type="EMBL" id="JAHRIO010033664">
    <property type="protein sequence ID" value="MEQ2169678.1"/>
    <property type="molecule type" value="Genomic_DNA"/>
</dbReference>